<proteinExistence type="predicted"/>
<dbReference type="Proteomes" id="UP001153331">
    <property type="component" value="Unassembled WGS sequence"/>
</dbReference>
<evidence type="ECO:0000313" key="1">
    <source>
        <dbReference type="EMBL" id="KAJ8111496.1"/>
    </source>
</evidence>
<keyword evidence="2" id="KW-1185">Reference proteome</keyword>
<name>A0ACC2I8J0_9PLEO</name>
<reference evidence="1" key="1">
    <citation type="submission" date="2022-11" db="EMBL/GenBank/DDBJ databases">
        <title>Genome Sequence of Boeremia exigua.</title>
        <authorList>
            <person name="Buettner E."/>
        </authorList>
    </citation>
    <scope>NUCLEOTIDE SEQUENCE</scope>
    <source>
        <strain evidence="1">CU02</strain>
    </source>
</reference>
<dbReference type="EMBL" id="JAPHNI010000400">
    <property type="protein sequence ID" value="KAJ8111496.1"/>
    <property type="molecule type" value="Genomic_DNA"/>
</dbReference>
<accession>A0ACC2I8J0</accession>
<protein>
    <submittedName>
        <fullName evidence="1">Uncharacterized protein</fullName>
    </submittedName>
</protein>
<gene>
    <name evidence="1" type="ORF">OPT61_g5924</name>
</gene>
<sequence length="978" mass="105310">MLVYRQQKDQQIATNEERGGAIARRSRRYVLNKTRRNTVVPMRRPTPSYHARGAQGMLIKWGVAKKRRVEARAEEAAAHSMQKLVERWQVLRGLPEILGLVLQARTDPVFHELVHLVDAGDGPVGACRGLTAVLTASRRPSNFGNDLLDVLVGSGQGDVFGLPEVPRPGCSVLDLGTREKRMDVGHDHVDLGGHVGGPVVTEIGHGDGQVALVAGDVLPEVGDLAEQLVCGEILAEEHLVANDDALEVVTAVLVEDVPGLGDLALVGRVVVVEPDTQPDLHVGELQALDGVDDHLGLVAVGSVEADGVGQLRHDGDVAGDVVLRGRHLQAVGPLRVERGVVHSREDLVQVGVVHQRLDLARVLVEVVLVVVGDIAGTDVAVAADAVVAAALVEQRTKHAAEDGANHDEREDDDGNPHPLLALGVVAPQPLGLLGQQLSVAADVAPAGVGTARVVQLPQQREPGVVRAAELPLRATISGPDSAACPYARAAPEGSREGGTGVELWAWIEAEDEEQAFARWLTLTNALSGLFCASLNFIDATKTIRPVMAFSPEGDHPNAPNLHLLHGTLPHEVVCTENLTPFLKLLPCKGKAGISSLLDGHKLFDASFQTMAIDVRPVCNLDDATCSLEMEQSVDMVLDIARSKRPRDNPIPRPLPVEKIECDTSKSYNAHDTCFPLNKGTEPAWTLEEVFGKPLRGSCPLADEAEDSNSVCINTPLERTVDVKSAGNFSETRLASDTLRCYKLSPSADFDIVVPEQKMTTGLVRPDPQLFAARSINGHGQERGSTHATIKNPSTTESVEFVYLESLPWFMKPYIHTLRAQVDTSTESPIKETYYKPALDRQRGTHLELRMVIPPSSTLTLTYDFEKAILRYTEYPPDANRGFDVAPAVIRVLSPQAADKKGIYVRTTSLLLPLPTPDFSMPYNVIILTSTVMALGFGNIFNLLVRRFVGADEVPAAAGGLKGILQAKVAGIKAKLGRT</sequence>
<evidence type="ECO:0000313" key="2">
    <source>
        <dbReference type="Proteomes" id="UP001153331"/>
    </source>
</evidence>
<organism evidence="1 2">
    <name type="scientific">Boeremia exigua</name>
    <dbReference type="NCBI Taxonomy" id="749465"/>
    <lineage>
        <taxon>Eukaryota</taxon>
        <taxon>Fungi</taxon>
        <taxon>Dikarya</taxon>
        <taxon>Ascomycota</taxon>
        <taxon>Pezizomycotina</taxon>
        <taxon>Dothideomycetes</taxon>
        <taxon>Pleosporomycetidae</taxon>
        <taxon>Pleosporales</taxon>
        <taxon>Pleosporineae</taxon>
        <taxon>Didymellaceae</taxon>
        <taxon>Boeremia</taxon>
    </lineage>
</organism>
<comment type="caution">
    <text evidence="1">The sequence shown here is derived from an EMBL/GenBank/DDBJ whole genome shotgun (WGS) entry which is preliminary data.</text>
</comment>